<dbReference type="SUPFAM" id="SSF56801">
    <property type="entry name" value="Acetyl-CoA synthetase-like"/>
    <property type="match status" value="1"/>
</dbReference>
<comment type="caution">
    <text evidence="1">The sequence shown here is derived from an EMBL/GenBank/DDBJ whole genome shotgun (WGS) entry which is preliminary data.</text>
</comment>
<organism evidence="1 2">
    <name type="scientific">[Mycobacterium] crassicus</name>
    <dbReference type="NCBI Taxonomy" id="2872309"/>
    <lineage>
        <taxon>Bacteria</taxon>
        <taxon>Bacillati</taxon>
        <taxon>Actinomycetota</taxon>
        <taxon>Actinomycetes</taxon>
        <taxon>Mycobacteriales</taxon>
        <taxon>Mycobacteriaceae</taxon>
        <taxon>Mycolicibacter</taxon>
    </lineage>
</organism>
<keyword evidence="2" id="KW-1185">Reference proteome</keyword>
<accession>A0ABU5XL30</accession>
<dbReference type="EMBL" id="JAYJJR010000013">
    <property type="protein sequence ID" value="MEB3022990.1"/>
    <property type="molecule type" value="Genomic_DNA"/>
</dbReference>
<name>A0ABU5XL30_9MYCO</name>
<evidence type="ECO:0000313" key="2">
    <source>
        <dbReference type="Proteomes" id="UP001299596"/>
    </source>
</evidence>
<dbReference type="Gene3D" id="3.30.300.30">
    <property type="match status" value="1"/>
</dbReference>
<protein>
    <submittedName>
        <fullName evidence="1">Uncharacterized protein</fullName>
    </submittedName>
</protein>
<proteinExistence type="predicted"/>
<dbReference type="Gene3D" id="3.40.50.12780">
    <property type="entry name" value="N-terminal domain of ligase-like"/>
    <property type="match status" value="1"/>
</dbReference>
<dbReference type="InterPro" id="IPR045851">
    <property type="entry name" value="AMP-bd_C_sf"/>
</dbReference>
<dbReference type="RefSeq" id="WP_329780254.1">
    <property type="nucleotide sequence ID" value="NZ_JAYJJR010000013.1"/>
</dbReference>
<reference evidence="1 2" key="1">
    <citation type="submission" date="2023-12" db="EMBL/GenBank/DDBJ databases">
        <title>Description of new species of Mycobacterium terrae complex isolated from sewage at the Sao Paulo Zoological Park Foundation in Brazil.</title>
        <authorList>
            <person name="Romagnoli C.L."/>
            <person name="Conceicao E.C."/>
            <person name="Machado E."/>
            <person name="Barreto L.B.P.F."/>
            <person name="Sharma A."/>
            <person name="Silva N.M."/>
            <person name="Marques L.E."/>
            <person name="Juliana M.A."/>
            <person name="Lourenco M.C.S."/>
            <person name="Digiampietri L.A."/>
            <person name="Suffys P.N."/>
            <person name="Viana-Niero C."/>
        </authorList>
    </citation>
    <scope>NUCLEOTIDE SEQUENCE [LARGE SCALE GENOMIC DNA]</scope>
    <source>
        <strain evidence="1 2">MYC098</strain>
    </source>
</reference>
<dbReference type="PANTHER" id="PTHR43845">
    <property type="entry name" value="BLR5969 PROTEIN"/>
    <property type="match status" value="1"/>
</dbReference>
<dbReference type="InterPro" id="IPR042099">
    <property type="entry name" value="ANL_N_sf"/>
</dbReference>
<sequence length="460" mass="50472">MLLQQWKEFITRFHGGQVGADELRRWQQDRLTKVLEHVHAQSPFYRKRLQDIDVAAVTLDSLDTLPFTVKSDLSEAMYDLICGDINDALYFFCTTGTTGRSSPCPRSLLDFDLDNASITLSLGAMLDKWLPEGEKPVLAMLCPNETHSVCLTISSAARELGIFKFDAFPASPAIGFKRVFELLQELRPNVVVCSPGLLMALAEMADVYGIDPKEDLNVKVALNCGELCTPSMAQLVGDTWGARSCNWWYGSQEAGTPLVTTPDGDFVLITPNHIFEIIDLETDRPIRGYGRGEMCLTTLIPGAKPLIRYRTGDFVEYREASAGQPTIELLGRIKDMVSLGGVVRSAAEVETAVLGSHGLVYGYQIEVSSDSGEDSVVVRVKAKPDADHDEVKETISRSVCGAFGIVCRVEILPLLDLTTATGGWVSWKSARFKDLRVPQAPDDIETRSSAALANAAMEQI</sequence>
<evidence type="ECO:0000313" key="1">
    <source>
        <dbReference type="EMBL" id="MEB3022990.1"/>
    </source>
</evidence>
<gene>
    <name evidence="1" type="ORF">K6T79_18265</name>
</gene>
<dbReference type="Proteomes" id="UP001299596">
    <property type="component" value="Unassembled WGS sequence"/>
</dbReference>
<dbReference type="PANTHER" id="PTHR43845:SF1">
    <property type="entry name" value="BLR5969 PROTEIN"/>
    <property type="match status" value="1"/>
</dbReference>